<dbReference type="Gramene" id="rna-AYBTSS11_LOCUS12941">
    <property type="protein sequence ID" value="CAJ1947976.1"/>
    <property type="gene ID" value="gene-AYBTSS11_LOCUS12941"/>
</dbReference>
<dbReference type="PANTHER" id="PTHR16171:SF7">
    <property type="entry name" value="DNA REPAIR PROTEIN RAD2"/>
    <property type="match status" value="1"/>
</dbReference>
<dbReference type="InterPro" id="IPR029060">
    <property type="entry name" value="PIN-like_dom_sf"/>
</dbReference>
<proteinExistence type="predicted"/>
<keyword evidence="2" id="KW-0539">Nucleus</keyword>
<dbReference type="CDD" id="cd09868">
    <property type="entry name" value="PIN_XPG_RAD2"/>
    <property type="match status" value="1"/>
</dbReference>
<name>A0AA86T1H0_9FABA</name>
<dbReference type="GO" id="GO:0005634">
    <property type="term" value="C:nucleus"/>
    <property type="evidence" value="ECO:0007669"/>
    <property type="project" value="UniProtKB-SubCell"/>
</dbReference>
<evidence type="ECO:0000313" key="5">
    <source>
        <dbReference type="Proteomes" id="UP001189624"/>
    </source>
</evidence>
<evidence type="ECO:0000256" key="2">
    <source>
        <dbReference type="ARBA" id="ARBA00023242"/>
    </source>
</evidence>
<sequence length="126" mass="14474">MGVHGLWELFSPVSRRVSVETLAEKTLVVDNPQTLFLLFSLPLHQLSDLLPLFPLIADVSIWMVQFMKARRDEKGEMVWNAHLLGFFRCICKLMFLRTKPVFVFDGGTAALKRRTVVAPHRQHENA</sequence>
<evidence type="ECO:0000313" key="4">
    <source>
        <dbReference type="EMBL" id="CAJ1947976.1"/>
    </source>
</evidence>
<dbReference type="GO" id="GO:0004520">
    <property type="term" value="F:DNA endonuclease activity"/>
    <property type="evidence" value="ECO:0007669"/>
    <property type="project" value="TreeGrafter"/>
</dbReference>
<gene>
    <name evidence="4" type="ORF">AYBTSS11_LOCUS12941</name>
</gene>
<feature type="domain" description="XPG N-terminal" evidence="3">
    <location>
        <begin position="1"/>
        <end position="126"/>
    </location>
</feature>
<dbReference type="PANTHER" id="PTHR16171">
    <property type="entry name" value="DNA REPAIR PROTEIN COMPLEMENTING XP-G CELLS-RELATED"/>
    <property type="match status" value="1"/>
</dbReference>
<dbReference type="SMART" id="SM00485">
    <property type="entry name" value="XPGN"/>
    <property type="match status" value="1"/>
</dbReference>
<dbReference type="SUPFAM" id="SSF88723">
    <property type="entry name" value="PIN domain-like"/>
    <property type="match status" value="1"/>
</dbReference>
<dbReference type="GO" id="GO:0003697">
    <property type="term" value="F:single-stranded DNA binding"/>
    <property type="evidence" value="ECO:0007669"/>
    <property type="project" value="TreeGrafter"/>
</dbReference>
<reference evidence="4" key="1">
    <citation type="submission" date="2023-10" db="EMBL/GenBank/DDBJ databases">
        <authorList>
            <person name="Domelevo Entfellner J.-B."/>
        </authorList>
    </citation>
    <scope>NUCLEOTIDE SEQUENCE</scope>
</reference>
<dbReference type="AlphaFoldDB" id="A0AA86T1H0"/>
<dbReference type="Gene3D" id="3.40.50.1010">
    <property type="entry name" value="5'-nuclease"/>
    <property type="match status" value="1"/>
</dbReference>
<dbReference type="EMBL" id="OY731401">
    <property type="protein sequence ID" value="CAJ1947976.1"/>
    <property type="molecule type" value="Genomic_DNA"/>
</dbReference>
<protein>
    <recommendedName>
        <fullName evidence="3">XPG N-terminal domain-containing protein</fullName>
    </recommendedName>
</protein>
<accession>A0AA86T1H0</accession>
<organism evidence="4 5">
    <name type="scientific">Sphenostylis stenocarpa</name>
    <dbReference type="NCBI Taxonomy" id="92480"/>
    <lineage>
        <taxon>Eukaryota</taxon>
        <taxon>Viridiplantae</taxon>
        <taxon>Streptophyta</taxon>
        <taxon>Embryophyta</taxon>
        <taxon>Tracheophyta</taxon>
        <taxon>Spermatophyta</taxon>
        <taxon>Magnoliopsida</taxon>
        <taxon>eudicotyledons</taxon>
        <taxon>Gunneridae</taxon>
        <taxon>Pentapetalae</taxon>
        <taxon>rosids</taxon>
        <taxon>fabids</taxon>
        <taxon>Fabales</taxon>
        <taxon>Fabaceae</taxon>
        <taxon>Papilionoideae</taxon>
        <taxon>50 kb inversion clade</taxon>
        <taxon>NPAAA clade</taxon>
        <taxon>indigoferoid/millettioid clade</taxon>
        <taxon>Phaseoleae</taxon>
        <taxon>Sphenostylis</taxon>
    </lineage>
</organism>
<dbReference type="InterPro" id="IPR006085">
    <property type="entry name" value="XPG_DNA_repair_N"/>
</dbReference>
<dbReference type="Pfam" id="PF00752">
    <property type="entry name" value="XPG_N"/>
    <property type="match status" value="2"/>
</dbReference>
<dbReference type="Proteomes" id="UP001189624">
    <property type="component" value="Chromosome 4"/>
</dbReference>
<evidence type="ECO:0000259" key="3">
    <source>
        <dbReference type="SMART" id="SM00485"/>
    </source>
</evidence>
<comment type="subcellular location">
    <subcellularLocation>
        <location evidence="1">Nucleus</location>
    </subcellularLocation>
</comment>
<keyword evidence="5" id="KW-1185">Reference proteome</keyword>
<evidence type="ECO:0000256" key="1">
    <source>
        <dbReference type="ARBA" id="ARBA00004123"/>
    </source>
</evidence>